<sequence length="252" mass="27580">MVPTRALLVLHCLAQCHRTEQLSPKLISQPSRTQRALMVSVTPSMHSSVRRASPADADADADAAQTAVYFVMGGPGSGKGTQCAKLVEQFGFVHLSAGDLLRAEVRSGSAQGREIASIIAEGKIVCSEITVRLLKQAMSQRRGPFLVDGFPRSLQNLAAFEAVFEPCRMMLYLQLSEEEMEKRLLKRGLSSGRSDDNSVTIRKRFHTFEHDSMPVVQNMEARGLLRTINADGEEGEVFCRVCAALGLQSAEE</sequence>
<dbReference type="PANTHER" id="PTHR23359">
    <property type="entry name" value="NUCLEOTIDE KINASE"/>
    <property type="match status" value="1"/>
</dbReference>
<keyword evidence="3 4" id="KW-0418">Kinase</keyword>
<evidence type="ECO:0000256" key="2">
    <source>
        <dbReference type="ARBA" id="ARBA00022741"/>
    </source>
</evidence>
<dbReference type="PROSITE" id="PS00113">
    <property type="entry name" value="ADENYLATE_KINASE"/>
    <property type="match status" value="1"/>
</dbReference>
<evidence type="ECO:0000313" key="6">
    <source>
        <dbReference type="Proteomes" id="UP001515480"/>
    </source>
</evidence>
<comment type="caution">
    <text evidence="5">The sequence shown here is derived from an EMBL/GenBank/DDBJ whole genome shotgun (WGS) entry which is preliminary data.</text>
</comment>
<reference evidence="5 6" key="1">
    <citation type="journal article" date="2024" name="Science">
        <title>Giant polyketide synthase enzymes in the biosynthesis of giant marine polyether toxins.</title>
        <authorList>
            <person name="Fallon T.R."/>
            <person name="Shende V.V."/>
            <person name="Wierzbicki I.H."/>
            <person name="Pendleton A.L."/>
            <person name="Watervoot N.F."/>
            <person name="Auber R.P."/>
            <person name="Gonzalez D.J."/>
            <person name="Wisecaver J.H."/>
            <person name="Moore B.S."/>
        </authorList>
    </citation>
    <scope>NUCLEOTIDE SEQUENCE [LARGE SCALE GENOMIC DNA]</scope>
    <source>
        <strain evidence="5 6">12B1</strain>
    </source>
</reference>
<dbReference type="Pfam" id="PF00406">
    <property type="entry name" value="ADK"/>
    <property type="match status" value="1"/>
</dbReference>
<dbReference type="InterPro" id="IPR027417">
    <property type="entry name" value="P-loop_NTPase"/>
</dbReference>
<evidence type="ECO:0000256" key="1">
    <source>
        <dbReference type="ARBA" id="ARBA00022679"/>
    </source>
</evidence>
<dbReference type="CDD" id="cd01428">
    <property type="entry name" value="ADK"/>
    <property type="match status" value="1"/>
</dbReference>
<dbReference type="HAMAP" id="MF_00235">
    <property type="entry name" value="Adenylate_kinase_Adk"/>
    <property type="match status" value="1"/>
</dbReference>
<organism evidence="5 6">
    <name type="scientific">Prymnesium parvum</name>
    <name type="common">Toxic golden alga</name>
    <dbReference type="NCBI Taxonomy" id="97485"/>
    <lineage>
        <taxon>Eukaryota</taxon>
        <taxon>Haptista</taxon>
        <taxon>Haptophyta</taxon>
        <taxon>Prymnesiophyceae</taxon>
        <taxon>Prymnesiales</taxon>
        <taxon>Prymnesiaceae</taxon>
        <taxon>Prymnesium</taxon>
    </lineage>
</organism>
<dbReference type="InterPro" id="IPR000850">
    <property type="entry name" value="Adenylat/UMP-CMP_kin"/>
</dbReference>
<evidence type="ECO:0000256" key="4">
    <source>
        <dbReference type="RuleBase" id="RU003330"/>
    </source>
</evidence>
<evidence type="ECO:0000256" key="3">
    <source>
        <dbReference type="ARBA" id="ARBA00022777"/>
    </source>
</evidence>
<keyword evidence="2" id="KW-0547">Nucleotide-binding</keyword>
<comment type="similarity">
    <text evidence="4">Belongs to the adenylate kinase family.</text>
</comment>
<evidence type="ECO:0000313" key="5">
    <source>
        <dbReference type="EMBL" id="KAL1499809.1"/>
    </source>
</evidence>
<dbReference type="GO" id="GO:0005524">
    <property type="term" value="F:ATP binding"/>
    <property type="evidence" value="ECO:0007669"/>
    <property type="project" value="InterPro"/>
</dbReference>
<dbReference type="PRINTS" id="PR00094">
    <property type="entry name" value="ADENYLTKNASE"/>
</dbReference>
<protein>
    <recommendedName>
        <fullName evidence="7">Adenylate kinase</fullName>
    </recommendedName>
</protein>
<keyword evidence="6" id="KW-1185">Reference proteome</keyword>
<evidence type="ECO:0008006" key="7">
    <source>
        <dbReference type="Google" id="ProtNLM"/>
    </source>
</evidence>
<keyword evidence="1 4" id="KW-0808">Transferase</keyword>
<dbReference type="InterPro" id="IPR033690">
    <property type="entry name" value="Adenylat_kinase_CS"/>
</dbReference>
<dbReference type="EMBL" id="JBGBPQ010000024">
    <property type="protein sequence ID" value="KAL1499809.1"/>
    <property type="molecule type" value="Genomic_DNA"/>
</dbReference>
<gene>
    <name evidence="5" type="ORF">AB1Y20_012494</name>
</gene>
<accession>A0AB34II17</accession>
<dbReference type="GO" id="GO:0006139">
    <property type="term" value="P:nucleobase-containing compound metabolic process"/>
    <property type="evidence" value="ECO:0007669"/>
    <property type="project" value="InterPro"/>
</dbReference>
<name>A0AB34II17_PRYPA</name>
<dbReference type="Gene3D" id="3.40.50.300">
    <property type="entry name" value="P-loop containing nucleotide triphosphate hydrolases"/>
    <property type="match status" value="1"/>
</dbReference>
<dbReference type="AlphaFoldDB" id="A0AB34II17"/>
<dbReference type="Proteomes" id="UP001515480">
    <property type="component" value="Unassembled WGS sequence"/>
</dbReference>
<dbReference type="SUPFAM" id="SSF52540">
    <property type="entry name" value="P-loop containing nucleoside triphosphate hydrolases"/>
    <property type="match status" value="1"/>
</dbReference>
<proteinExistence type="inferred from homology"/>
<dbReference type="GO" id="GO:0019205">
    <property type="term" value="F:nucleobase-containing compound kinase activity"/>
    <property type="evidence" value="ECO:0007669"/>
    <property type="project" value="InterPro"/>
</dbReference>